<keyword evidence="6" id="KW-0418">Kinase</keyword>
<evidence type="ECO:0000256" key="4">
    <source>
        <dbReference type="ARBA" id="ARBA00022679"/>
    </source>
</evidence>
<dbReference type="GO" id="GO:0005524">
    <property type="term" value="F:ATP binding"/>
    <property type="evidence" value="ECO:0007669"/>
    <property type="project" value="UniProtKB-KW"/>
</dbReference>
<sequence>MAKASCDELQNWLGSSVDHILVRKVVFEKGKGCSKRKLCLAARRLSIDQCDLVGKRVLMRLDLDMPLIGGCISSTEKIEAAIPNIQLALLS</sequence>
<name>A0A8S4A6G1_9EUPU</name>
<dbReference type="InterPro" id="IPR036043">
    <property type="entry name" value="Phosphoglycerate_kinase_sf"/>
</dbReference>
<keyword evidence="10" id="KW-1185">Reference proteome</keyword>
<keyword evidence="4" id="KW-0808">Transferase</keyword>
<comment type="similarity">
    <text evidence="2">Belongs to the phosphoglycerate kinase family.</text>
</comment>
<evidence type="ECO:0000313" key="10">
    <source>
        <dbReference type="Proteomes" id="UP000678393"/>
    </source>
</evidence>
<dbReference type="GO" id="GO:0004618">
    <property type="term" value="F:phosphoglycerate kinase activity"/>
    <property type="evidence" value="ECO:0007669"/>
    <property type="project" value="UniProtKB-EC"/>
</dbReference>
<dbReference type="Proteomes" id="UP000678393">
    <property type="component" value="Unassembled WGS sequence"/>
</dbReference>
<dbReference type="AlphaFoldDB" id="A0A8S4A6G1"/>
<comment type="caution">
    <text evidence="9">The sequence shown here is derived from an EMBL/GenBank/DDBJ whole genome shotgun (WGS) entry which is preliminary data.</text>
</comment>
<gene>
    <name evidence="9" type="ORF">CUNI_LOCUS21698</name>
</gene>
<dbReference type="EC" id="2.7.2.3" evidence="3"/>
<dbReference type="SUPFAM" id="SSF53748">
    <property type="entry name" value="Phosphoglycerate kinase"/>
    <property type="match status" value="1"/>
</dbReference>
<evidence type="ECO:0000256" key="7">
    <source>
        <dbReference type="ARBA" id="ARBA00022840"/>
    </source>
</evidence>
<keyword evidence="8" id="KW-0460">Magnesium</keyword>
<comment type="cofactor">
    <cofactor evidence="1">
        <name>Mg(2+)</name>
        <dbReference type="ChEBI" id="CHEBI:18420"/>
    </cofactor>
</comment>
<dbReference type="OrthoDB" id="275353at2759"/>
<keyword evidence="7" id="KW-0067">ATP-binding</keyword>
<evidence type="ECO:0000256" key="5">
    <source>
        <dbReference type="ARBA" id="ARBA00022741"/>
    </source>
</evidence>
<dbReference type="PRINTS" id="PR00477">
    <property type="entry name" value="PHGLYCKINASE"/>
</dbReference>
<evidence type="ECO:0000256" key="6">
    <source>
        <dbReference type="ARBA" id="ARBA00022777"/>
    </source>
</evidence>
<organism evidence="9 10">
    <name type="scientific">Candidula unifasciata</name>
    <dbReference type="NCBI Taxonomy" id="100452"/>
    <lineage>
        <taxon>Eukaryota</taxon>
        <taxon>Metazoa</taxon>
        <taxon>Spiralia</taxon>
        <taxon>Lophotrochozoa</taxon>
        <taxon>Mollusca</taxon>
        <taxon>Gastropoda</taxon>
        <taxon>Heterobranchia</taxon>
        <taxon>Euthyneura</taxon>
        <taxon>Panpulmonata</taxon>
        <taxon>Eupulmonata</taxon>
        <taxon>Stylommatophora</taxon>
        <taxon>Helicina</taxon>
        <taxon>Helicoidea</taxon>
        <taxon>Geomitridae</taxon>
        <taxon>Candidula</taxon>
    </lineage>
</organism>
<dbReference type="GO" id="GO:0006096">
    <property type="term" value="P:glycolytic process"/>
    <property type="evidence" value="ECO:0007669"/>
    <property type="project" value="InterPro"/>
</dbReference>
<protein>
    <recommendedName>
        <fullName evidence="3">phosphoglycerate kinase</fullName>
        <ecNumber evidence="3">2.7.2.3</ecNumber>
    </recommendedName>
</protein>
<evidence type="ECO:0000256" key="8">
    <source>
        <dbReference type="ARBA" id="ARBA00022842"/>
    </source>
</evidence>
<evidence type="ECO:0000313" key="9">
    <source>
        <dbReference type="EMBL" id="CAG5136140.1"/>
    </source>
</evidence>
<dbReference type="Gene3D" id="3.40.50.1260">
    <property type="entry name" value="Phosphoglycerate kinase, N-terminal domain"/>
    <property type="match status" value="1"/>
</dbReference>
<proteinExistence type="inferred from homology"/>
<dbReference type="InterPro" id="IPR015824">
    <property type="entry name" value="Phosphoglycerate_kinase_N"/>
</dbReference>
<dbReference type="InterPro" id="IPR001576">
    <property type="entry name" value="Phosphoglycerate_kinase"/>
</dbReference>
<feature type="non-terminal residue" evidence="9">
    <location>
        <position position="91"/>
    </location>
</feature>
<dbReference type="EMBL" id="CAJHNH020008495">
    <property type="protein sequence ID" value="CAG5136140.1"/>
    <property type="molecule type" value="Genomic_DNA"/>
</dbReference>
<reference evidence="9" key="1">
    <citation type="submission" date="2021-04" db="EMBL/GenBank/DDBJ databases">
        <authorList>
            <consortium name="Molecular Ecology Group"/>
        </authorList>
    </citation>
    <scope>NUCLEOTIDE SEQUENCE</scope>
</reference>
<evidence type="ECO:0000256" key="2">
    <source>
        <dbReference type="ARBA" id="ARBA00008982"/>
    </source>
</evidence>
<keyword evidence="5" id="KW-0547">Nucleotide-binding</keyword>
<evidence type="ECO:0000256" key="3">
    <source>
        <dbReference type="ARBA" id="ARBA00013061"/>
    </source>
</evidence>
<accession>A0A8S4A6G1</accession>
<evidence type="ECO:0000256" key="1">
    <source>
        <dbReference type="ARBA" id="ARBA00001946"/>
    </source>
</evidence>